<comment type="caution">
    <text evidence="12">The sequence shown here is derived from an EMBL/GenBank/DDBJ whole genome shotgun (WGS) entry which is preliminary data.</text>
</comment>
<dbReference type="NCBIfam" id="NF010496">
    <property type="entry name" value="PRK13915.1"/>
    <property type="match status" value="1"/>
</dbReference>
<dbReference type="InterPro" id="IPR050256">
    <property type="entry name" value="Glycosyltransferase_2"/>
</dbReference>
<comment type="catalytic activity">
    <reaction evidence="9">
        <text>(2R)-3-phosphoglycerate + UDP-alpha-D-glucose = (2R)-2-O-(alpha-D-glucopyranosyl)-3-phospho-glycerate + UDP + H(+)</text>
        <dbReference type="Rhea" id="RHEA:31319"/>
        <dbReference type="ChEBI" id="CHEBI:15378"/>
        <dbReference type="ChEBI" id="CHEBI:58223"/>
        <dbReference type="ChEBI" id="CHEBI:58272"/>
        <dbReference type="ChEBI" id="CHEBI:58885"/>
        <dbReference type="ChEBI" id="CHEBI:62600"/>
        <dbReference type="EC" id="2.4.1.266"/>
    </reaction>
    <physiologicalReaction direction="left-to-right" evidence="9">
        <dbReference type="Rhea" id="RHEA:31320"/>
    </physiologicalReaction>
</comment>
<dbReference type="SUPFAM" id="SSF53448">
    <property type="entry name" value="Nucleotide-diphospho-sugar transferases"/>
    <property type="match status" value="1"/>
</dbReference>
<keyword evidence="4 12" id="KW-0328">Glycosyltransferase</keyword>
<evidence type="ECO:0000256" key="8">
    <source>
        <dbReference type="ARBA" id="ARBA00040894"/>
    </source>
</evidence>
<name>A0A8I0EW67_9ACTN</name>
<accession>A0A8I0EW67</accession>
<dbReference type="PANTHER" id="PTHR48090:SF10">
    <property type="entry name" value="GLUCOSYL-3-PHOSPHOGLYCERATE SYNTHASE"/>
    <property type="match status" value="1"/>
</dbReference>
<comment type="catalytic activity">
    <reaction evidence="10">
        <text>an NDP-alpha-D-glucose + (2R)-3-phosphoglycerate = (2R)-2-O-(alpha-D-glucopyranosyl)-3-phospho-glycerate + a ribonucleoside 5'-diphosphate + H(+)</text>
        <dbReference type="Rhea" id="RHEA:47244"/>
        <dbReference type="ChEBI" id="CHEBI:15378"/>
        <dbReference type="ChEBI" id="CHEBI:57930"/>
        <dbReference type="ChEBI" id="CHEBI:58272"/>
        <dbReference type="ChEBI" id="CHEBI:62600"/>
        <dbReference type="ChEBI" id="CHEBI:76533"/>
        <dbReference type="EC" id="2.4.1.266"/>
    </reaction>
    <physiologicalReaction direction="left-to-right" evidence="10">
        <dbReference type="Rhea" id="RHEA:47245"/>
    </physiologicalReaction>
</comment>
<evidence type="ECO:0000256" key="1">
    <source>
        <dbReference type="ARBA" id="ARBA00001936"/>
    </source>
</evidence>
<keyword evidence="6" id="KW-0460">Magnesium</keyword>
<protein>
    <recommendedName>
        <fullName evidence="8">Glucosyl-3-phosphoglycerate synthase</fullName>
        <ecNumber evidence="7">2.4.1.266</ecNumber>
    </recommendedName>
</protein>
<evidence type="ECO:0000256" key="4">
    <source>
        <dbReference type="ARBA" id="ARBA00022676"/>
    </source>
</evidence>
<dbReference type="GO" id="GO:0016757">
    <property type="term" value="F:glycosyltransferase activity"/>
    <property type="evidence" value="ECO:0007669"/>
    <property type="project" value="UniProtKB-KW"/>
</dbReference>
<reference evidence="12" key="1">
    <citation type="submission" date="2020-09" db="EMBL/GenBank/DDBJ databases">
        <title>Novel species in genus Aeromicrobium.</title>
        <authorList>
            <person name="Zhang G."/>
        </authorList>
    </citation>
    <scope>NUCLEOTIDE SEQUENCE</scope>
    <source>
        <strain evidence="12">Zg-636</strain>
    </source>
</reference>
<evidence type="ECO:0000256" key="7">
    <source>
        <dbReference type="ARBA" id="ARBA00039022"/>
    </source>
</evidence>
<organism evidence="12 13">
    <name type="scientific">Aeromicrobium senzhongii</name>
    <dbReference type="NCBI Taxonomy" id="2663859"/>
    <lineage>
        <taxon>Bacteria</taxon>
        <taxon>Bacillati</taxon>
        <taxon>Actinomycetota</taxon>
        <taxon>Actinomycetes</taxon>
        <taxon>Propionibacteriales</taxon>
        <taxon>Nocardioidaceae</taxon>
        <taxon>Aeromicrobium</taxon>
    </lineage>
</organism>
<gene>
    <name evidence="12" type="ORF">IBG24_13705</name>
</gene>
<evidence type="ECO:0000256" key="2">
    <source>
        <dbReference type="ARBA" id="ARBA00001946"/>
    </source>
</evidence>
<sequence length="308" mass="33432">MAQTWFDRRTHAGRRWTVEELLEAKRASGQRLSVVIPARNEAATVGDVVGRIHEDFVRRCDLVDELVVIDGESTDDTARIAAEAGATVHSLAAVRPELGTRVGKGEAMWKAQFVTTGDLIGFVDADLTEWDTHFVPSLFGPLLTDASVALVKGFYERPFRSGSTDDPNGGGRATELVARPLLALARPELTAVVQPLAGEWAVRRSVYETLYVPIGYGVELAALIDVADSLGLDAIAQVDLGRRAHSHQSLHDLGPMSVQLMAAVFKRIRQAVPADVTLRQFRAVAEGYAPVAHDIDVTERPPAVQVAR</sequence>
<proteinExistence type="inferred from homology"/>
<evidence type="ECO:0000256" key="5">
    <source>
        <dbReference type="ARBA" id="ARBA00022679"/>
    </source>
</evidence>
<comment type="similarity">
    <text evidence="3">Belongs to the glycosyltransferase 2 family.</text>
</comment>
<comment type="cofactor">
    <cofactor evidence="1">
        <name>Mn(2+)</name>
        <dbReference type="ChEBI" id="CHEBI:29035"/>
    </cofactor>
</comment>
<dbReference type="Proteomes" id="UP000620591">
    <property type="component" value="Unassembled WGS sequence"/>
</dbReference>
<dbReference type="EMBL" id="JACTVM010000004">
    <property type="protein sequence ID" value="MBC9227370.1"/>
    <property type="molecule type" value="Genomic_DNA"/>
</dbReference>
<evidence type="ECO:0000259" key="11">
    <source>
        <dbReference type="Pfam" id="PF00535"/>
    </source>
</evidence>
<dbReference type="InterPro" id="IPR029044">
    <property type="entry name" value="Nucleotide-diphossugar_trans"/>
</dbReference>
<dbReference type="AlphaFoldDB" id="A0A8I0EW67"/>
<dbReference type="InterPro" id="IPR001173">
    <property type="entry name" value="Glyco_trans_2-like"/>
</dbReference>
<evidence type="ECO:0000256" key="10">
    <source>
        <dbReference type="ARBA" id="ARBA00048997"/>
    </source>
</evidence>
<keyword evidence="5 12" id="KW-0808">Transferase</keyword>
<evidence type="ECO:0000256" key="6">
    <source>
        <dbReference type="ARBA" id="ARBA00022842"/>
    </source>
</evidence>
<evidence type="ECO:0000256" key="9">
    <source>
        <dbReference type="ARBA" id="ARBA00048689"/>
    </source>
</evidence>
<dbReference type="Gene3D" id="3.90.550.10">
    <property type="entry name" value="Spore Coat Polysaccharide Biosynthesis Protein SpsA, Chain A"/>
    <property type="match status" value="1"/>
</dbReference>
<evidence type="ECO:0000313" key="13">
    <source>
        <dbReference type="Proteomes" id="UP000620591"/>
    </source>
</evidence>
<dbReference type="PANTHER" id="PTHR48090">
    <property type="entry name" value="UNDECAPRENYL-PHOSPHATE 4-DEOXY-4-FORMAMIDO-L-ARABINOSE TRANSFERASE-RELATED"/>
    <property type="match status" value="1"/>
</dbReference>
<comment type="cofactor">
    <cofactor evidence="2">
        <name>Mg(2+)</name>
        <dbReference type="ChEBI" id="CHEBI:18420"/>
    </cofactor>
</comment>
<dbReference type="EC" id="2.4.1.266" evidence="7"/>
<dbReference type="RefSeq" id="WP_187769903.1">
    <property type="nucleotide sequence ID" value="NZ_JACTVM010000004.1"/>
</dbReference>
<dbReference type="Pfam" id="PF00535">
    <property type="entry name" value="Glycos_transf_2"/>
    <property type="match status" value="1"/>
</dbReference>
<evidence type="ECO:0000313" key="12">
    <source>
        <dbReference type="EMBL" id="MBC9227370.1"/>
    </source>
</evidence>
<feature type="domain" description="Glycosyltransferase 2-like" evidence="11">
    <location>
        <begin position="33"/>
        <end position="152"/>
    </location>
</feature>
<evidence type="ECO:0000256" key="3">
    <source>
        <dbReference type="ARBA" id="ARBA00006739"/>
    </source>
</evidence>